<proteinExistence type="predicted"/>
<dbReference type="OrthoDB" id="6929354at2759"/>
<dbReference type="EMBL" id="CAJOBZ010000010">
    <property type="protein sequence ID" value="CAF4830047.1"/>
    <property type="molecule type" value="Genomic_DNA"/>
</dbReference>
<protein>
    <recommendedName>
        <fullName evidence="3">Reverse transcriptase</fullName>
    </recommendedName>
</protein>
<dbReference type="InterPro" id="IPR043502">
    <property type="entry name" value="DNA/RNA_pol_sf"/>
</dbReference>
<sequence>MSLLSLEKFDCNGKSTSMGARWERWKRALFIYLEASNIDEDVKKKASLVHFGALDLQEVFYNIPGANVEPTEGKDVFEVAISKLDAYFAPNQNKEEELKHRDIIEPIVGSSKWVSPVVPVLKGNGAIVRENYPLPTMDKLLPKMKNAKVFTILDIKVAFHQLEIDPASRNNHLYNQ</sequence>
<dbReference type="AlphaFoldDB" id="A0A821QUE5"/>
<accession>A0A821QUE5</accession>
<comment type="caution">
    <text evidence="1">The sequence shown here is derived from an EMBL/GenBank/DDBJ whole genome shotgun (WGS) entry which is preliminary data.</text>
</comment>
<keyword evidence="2" id="KW-1185">Reference proteome</keyword>
<name>A0A821QUE5_9NEOP</name>
<dbReference type="PANTHER" id="PTHR37984">
    <property type="entry name" value="PROTEIN CBG26694"/>
    <property type="match status" value="1"/>
</dbReference>
<gene>
    <name evidence="1" type="ORF">PMACD_LOCUS5203</name>
</gene>
<dbReference type="Proteomes" id="UP000663880">
    <property type="component" value="Unassembled WGS sequence"/>
</dbReference>
<dbReference type="Gene3D" id="3.30.70.270">
    <property type="match status" value="1"/>
</dbReference>
<dbReference type="SUPFAM" id="SSF56672">
    <property type="entry name" value="DNA/RNA polymerases"/>
    <property type="match status" value="1"/>
</dbReference>
<organism evidence="1 2">
    <name type="scientific">Pieris macdunnoughi</name>
    <dbReference type="NCBI Taxonomy" id="345717"/>
    <lineage>
        <taxon>Eukaryota</taxon>
        <taxon>Metazoa</taxon>
        <taxon>Ecdysozoa</taxon>
        <taxon>Arthropoda</taxon>
        <taxon>Hexapoda</taxon>
        <taxon>Insecta</taxon>
        <taxon>Pterygota</taxon>
        <taxon>Neoptera</taxon>
        <taxon>Endopterygota</taxon>
        <taxon>Lepidoptera</taxon>
        <taxon>Glossata</taxon>
        <taxon>Ditrysia</taxon>
        <taxon>Papilionoidea</taxon>
        <taxon>Pieridae</taxon>
        <taxon>Pierinae</taxon>
        <taxon>Pieris</taxon>
    </lineage>
</organism>
<dbReference type="GO" id="GO:0071897">
    <property type="term" value="P:DNA biosynthetic process"/>
    <property type="evidence" value="ECO:0007669"/>
    <property type="project" value="UniProtKB-ARBA"/>
</dbReference>
<dbReference type="InterPro" id="IPR050951">
    <property type="entry name" value="Retrovirus_Pol_polyprotein"/>
</dbReference>
<reference evidence="1" key="1">
    <citation type="submission" date="2021-02" db="EMBL/GenBank/DDBJ databases">
        <authorList>
            <person name="Steward A R."/>
        </authorList>
    </citation>
    <scope>NUCLEOTIDE SEQUENCE</scope>
</reference>
<evidence type="ECO:0008006" key="3">
    <source>
        <dbReference type="Google" id="ProtNLM"/>
    </source>
</evidence>
<evidence type="ECO:0000313" key="2">
    <source>
        <dbReference type="Proteomes" id="UP000663880"/>
    </source>
</evidence>
<dbReference type="InterPro" id="IPR043128">
    <property type="entry name" value="Rev_trsase/Diguanyl_cyclase"/>
</dbReference>
<dbReference type="PANTHER" id="PTHR37984:SF11">
    <property type="entry name" value="INTEGRASE CATALYTIC DOMAIN-CONTAINING PROTEIN"/>
    <property type="match status" value="1"/>
</dbReference>
<evidence type="ECO:0000313" key="1">
    <source>
        <dbReference type="EMBL" id="CAF4830047.1"/>
    </source>
</evidence>